<dbReference type="FunFam" id="3.40.640.10:FF:000023">
    <property type="entry name" value="Transcriptional regulator, GntR family"/>
    <property type="match status" value="1"/>
</dbReference>
<dbReference type="KEGG" id="bsto:C0V70_14885"/>
<accession>A0A2K9NV23</accession>
<keyword evidence="6" id="KW-0238">DNA-binding</keyword>
<dbReference type="EMBL" id="CP025704">
    <property type="protein sequence ID" value="AUN99366.1"/>
    <property type="molecule type" value="Genomic_DNA"/>
</dbReference>
<dbReference type="InterPro" id="IPR015421">
    <property type="entry name" value="PyrdxlP-dep_Trfase_major"/>
</dbReference>
<evidence type="ECO:0000256" key="6">
    <source>
        <dbReference type="ARBA" id="ARBA00023125"/>
    </source>
</evidence>
<dbReference type="InterPro" id="IPR051446">
    <property type="entry name" value="HTH_trans_reg/aminotransferase"/>
</dbReference>
<dbReference type="SUPFAM" id="SSF46785">
    <property type="entry name" value="Winged helix' DNA-binding domain"/>
    <property type="match status" value="1"/>
</dbReference>
<dbReference type="Gene3D" id="1.10.10.10">
    <property type="entry name" value="Winged helix-like DNA-binding domain superfamily/Winged helix DNA-binding domain"/>
    <property type="match status" value="1"/>
</dbReference>
<dbReference type="PANTHER" id="PTHR46577">
    <property type="entry name" value="HTH-TYPE TRANSCRIPTIONAL REGULATORY PROTEIN GABR"/>
    <property type="match status" value="1"/>
</dbReference>
<dbReference type="GO" id="GO:0003677">
    <property type="term" value="F:DNA binding"/>
    <property type="evidence" value="ECO:0007669"/>
    <property type="project" value="UniProtKB-KW"/>
</dbReference>
<evidence type="ECO:0000313" key="9">
    <source>
        <dbReference type="EMBL" id="AUN99366.1"/>
    </source>
</evidence>
<dbReference type="Gene3D" id="3.40.640.10">
    <property type="entry name" value="Type I PLP-dependent aspartate aminotransferase-like (Major domain)"/>
    <property type="match status" value="1"/>
</dbReference>
<keyword evidence="7" id="KW-0804">Transcription</keyword>
<dbReference type="InterPro" id="IPR015424">
    <property type="entry name" value="PyrdxlP-dep_Trfase"/>
</dbReference>
<evidence type="ECO:0000256" key="7">
    <source>
        <dbReference type="ARBA" id="ARBA00023163"/>
    </source>
</evidence>
<dbReference type="InterPro" id="IPR015422">
    <property type="entry name" value="PyrdxlP-dep_Trfase_small"/>
</dbReference>
<dbReference type="InterPro" id="IPR000524">
    <property type="entry name" value="Tscrpt_reg_HTH_GntR"/>
</dbReference>
<dbReference type="SUPFAM" id="SSF53383">
    <property type="entry name" value="PLP-dependent transferases"/>
    <property type="match status" value="1"/>
</dbReference>
<dbReference type="AlphaFoldDB" id="A0A2K9NV23"/>
<evidence type="ECO:0000259" key="8">
    <source>
        <dbReference type="PROSITE" id="PS50949"/>
    </source>
</evidence>
<evidence type="ECO:0000256" key="5">
    <source>
        <dbReference type="ARBA" id="ARBA00023015"/>
    </source>
</evidence>
<dbReference type="GO" id="GO:0003700">
    <property type="term" value="F:DNA-binding transcription factor activity"/>
    <property type="evidence" value="ECO:0007669"/>
    <property type="project" value="InterPro"/>
</dbReference>
<dbReference type="Proteomes" id="UP000235584">
    <property type="component" value="Chromosome"/>
</dbReference>
<keyword evidence="2" id="KW-0032">Aminotransferase</keyword>
<keyword evidence="3" id="KW-0808">Transferase</keyword>
<evidence type="ECO:0000313" key="10">
    <source>
        <dbReference type="Proteomes" id="UP000235584"/>
    </source>
</evidence>
<comment type="similarity">
    <text evidence="1">In the C-terminal section; belongs to the class-I pyridoxal-phosphate-dependent aminotransferase family.</text>
</comment>
<reference evidence="9 10" key="1">
    <citation type="submission" date="2018-01" db="EMBL/GenBank/DDBJ databases">
        <title>Complete genome sequence of Bacteriovorax stolpii DSM12778.</title>
        <authorList>
            <person name="Tang B."/>
            <person name="Chang J."/>
        </authorList>
    </citation>
    <scope>NUCLEOTIDE SEQUENCE [LARGE SCALE GENOMIC DNA]</scope>
    <source>
        <strain evidence="9 10">DSM 12778</strain>
    </source>
</reference>
<evidence type="ECO:0000256" key="2">
    <source>
        <dbReference type="ARBA" id="ARBA00022576"/>
    </source>
</evidence>
<dbReference type="Pfam" id="PF00392">
    <property type="entry name" value="GntR"/>
    <property type="match status" value="1"/>
</dbReference>
<keyword evidence="10" id="KW-1185">Reference proteome</keyword>
<keyword evidence="5" id="KW-0805">Transcription regulation</keyword>
<dbReference type="GO" id="GO:0030170">
    <property type="term" value="F:pyridoxal phosphate binding"/>
    <property type="evidence" value="ECO:0007669"/>
    <property type="project" value="InterPro"/>
</dbReference>
<evidence type="ECO:0000256" key="4">
    <source>
        <dbReference type="ARBA" id="ARBA00022898"/>
    </source>
</evidence>
<dbReference type="PROSITE" id="PS50949">
    <property type="entry name" value="HTH_GNTR"/>
    <property type="match status" value="1"/>
</dbReference>
<dbReference type="InterPro" id="IPR036390">
    <property type="entry name" value="WH_DNA-bd_sf"/>
</dbReference>
<evidence type="ECO:0000256" key="1">
    <source>
        <dbReference type="ARBA" id="ARBA00005384"/>
    </source>
</evidence>
<dbReference type="GO" id="GO:0008483">
    <property type="term" value="F:transaminase activity"/>
    <property type="evidence" value="ECO:0007669"/>
    <property type="project" value="UniProtKB-KW"/>
</dbReference>
<proteinExistence type="inferred from homology"/>
<dbReference type="CDD" id="cd07377">
    <property type="entry name" value="WHTH_GntR"/>
    <property type="match status" value="1"/>
</dbReference>
<dbReference type="Pfam" id="PF00155">
    <property type="entry name" value="Aminotran_1_2"/>
    <property type="match status" value="1"/>
</dbReference>
<feature type="domain" description="HTH gntR-type" evidence="8">
    <location>
        <begin position="70"/>
        <end position="138"/>
    </location>
</feature>
<dbReference type="CDD" id="cd00609">
    <property type="entry name" value="AAT_like"/>
    <property type="match status" value="1"/>
</dbReference>
<protein>
    <submittedName>
        <fullName evidence="9">GntR family transcriptional regulator</fullName>
    </submittedName>
</protein>
<dbReference type="Gene3D" id="3.90.1150.10">
    <property type="entry name" value="Aspartate Aminotransferase, domain 1"/>
    <property type="match status" value="1"/>
</dbReference>
<keyword evidence="4" id="KW-0663">Pyridoxal phosphate</keyword>
<sequence>MNLVVHKCLQTHYRPFLQTNTDSEFEICNHNSYNGEKLLWSLCARTVCRFFSHSWENQYMETLDTSSDKNHLYIQIAERIKSWINEGTYLPGSKIPSMRQLSTKLDVSVSTVIQSYQLLERLGFIEARPQSGYYVKIRPLLQEAGIVTKPASAPRFVQTNNTFLDVIHACGDKSLAPLGAAVMHQDLLPTESLQRSLIKISRERAADCINYEIGAGNWQLRQELAKRSIEMGCDISPESINVTTGCMEAINLALKAVTKPGDIVAVESPTYHGHINALENLGLKALEIATSSQSGMDLDALEEKISKFDVKAVLVTPSFSNPLGSLMSDESKQKMVSLCSKYNVHIVEDDIYGELQFEGNRPLALKSFDKKDIVMYCSSFSKTLAPGYRIGWVIPPAKFFDKIEIMKFSNTVSPNSAAQIALADHLKNNNYDRHLRKLRQTLSQNMHLFSHKIIECFPEGTKITTPSGGCLIWVEFPKGINALELHEKALKHKISLIPGPLFSVTGKYENCIRINTGTLWNSNIEAALEKIGKLAHALAKK</sequence>
<dbReference type="InterPro" id="IPR036388">
    <property type="entry name" value="WH-like_DNA-bd_sf"/>
</dbReference>
<dbReference type="OrthoDB" id="9804020at2"/>
<organism evidence="9 10">
    <name type="scientific">Bacteriovorax stolpii</name>
    <name type="common">Bdellovibrio stolpii</name>
    <dbReference type="NCBI Taxonomy" id="960"/>
    <lineage>
        <taxon>Bacteria</taxon>
        <taxon>Pseudomonadati</taxon>
        <taxon>Bdellovibrionota</taxon>
        <taxon>Bacteriovoracia</taxon>
        <taxon>Bacteriovoracales</taxon>
        <taxon>Bacteriovoracaceae</taxon>
        <taxon>Bacteriovorax</taxon>
    </lineage>
</organism>
<dbReference type="SMART" id="SM00345">
    <property type="entry name" value="HTH_GNTR"/>
    <property type="match status" value="1"/>
</dbReference>
<dbReference type="InterPro" id="IPR004839">
    <property type="entry name" value="Aminotransferase_I/II_large"/>
</dbReference>
<evidence type="ECO:0000256" key="3">
    <source>
        <dbReference type="ARBA" id="ARBA00022679"/>
    </source>
</evidence>
<name>A0A2K9NV23_BACTC</name>
<gene>
    <name evidence="9" type="ORF">C0V70_14885</name>
</gene>
<dbReference type="PANTHER" id="PTHR46577:SF2">
    <property type="entry name" value="TRANSCRIPTIONAL REGULATORY PROTEIN"/>
    <property type="match status" value="1"/>
</dbReference>